<evidence type="ECO:0000256" key="9">
    <source>
        <dbReference type="PIRSR" id="PIRSR000077-4"/>
    </source>
</evidence>
<dbReference type="Gene3D" id="3.40.30.10">
    <property type="entry name" value="Glutaredoxin"/>
    <property type="match status" value="1"/>
</dbReference>
<dbReference type="Proteomes" id="UP001170481">
    <property type="component" value="Unassembled WGS sequence"/>
</dbReference>
<dbReference type="InterPro" id="IPR005746">
    <property type="entry name" value="Thioredoxin"/>
</dbReference>
<dbReference type="EMBL" id="JAUORK010000007">
    <property type="protein sequence ID" value="MDO6671962.1"/>
    <property type="molecule type" value="Genomic_DNA"/>
</dbReference>
<feature type="site" description="Contributes to redox potential value" evidence="8">
    <location>
        <position position="35"/>
    </location>
</feature>
<feature type="site" description="Deprotonates C-terminal active site Cys" evidence="8">
    <location>
        <position position="27"/>
    </location>
</feature>
<evidence type="ECO:0000256" key="8">
    <source>
        <dbReference type="PIRSR" id="PIRSR000077-1"/>
    </source>
</evidence>
<comment type="caution">
    <text evidence="11">The sequence shown here is derived from an EMBL/GenBank/DDBJ whole genome shotgun (WGS) entry which is preliminary data.</text>
</comment>
<dbReference type="SUPFAM" id="SSF52833">
    <property type="entry name" value="Thioredoxin-like"/>
    <property type="match status" value="1"/>
</dbReference>
<evidence type="ECO:0000256" key="6">
    <source>
        <dbReference type="NCBIfam" id="TIGR01068"/>
    </source>
</evidence>
<evidence type="ECO:0000313" key="11">
    <source>
        <dbReference type="EMBL" id="MDO6671962.1"/>
    </source>
</evidence>
<feature type="disulfide bond" description="Redox-active" evidence="9">
    <location>
        <begin position="33"/>
        <end position="36"/>
    </location>
</feature>
<dbReference type="AlphaFoldDB" id="A0AAP4WX79"/>
<reference evidence="11" key="1">
    <citation type="submission" date="2023-07" db="EMBL/GenBank/DDBJ databases">
        <title>Genome content predicts the carbon catabolic preferences of heterotrophic bacteria.</title>
        <authorList>
            <person name="Gralka M."/>
        </authorList>
    </citation>
    <scope>NUCLEOTIDE SEQUENCE</scope>
    <source>
        <strain evidence="11">C2R13</strain>
    </source>
</reference>
<dbReference type="GO" id="GO:0005829">
    <property type="term" value="C:cytosol"/>
    <property type="evidence" value="ECO:0007669"/>
    <property type="project" value="TreeGrafter"/>
</dbReference>
<sequence length="108" mass="11702">MSERVVPIAERDFESVVLESEHPVLVDFWASWCGPCKSVAPTLESLAEEYEGQLKIVKVDVDEAPELAARFGVRGVPTLMLFVGGNVEASKVGAMPRAQLAAFLDANL</sequence>
<dbReference type="PANTHER" id="PTHR45663:SF11">
    <property type="entry name" value="GEO12009P1"/>
    <property type="match status" value="1"/>
</dbReference>
<organism evidence="11 12">
    <name type="scientific">Cobetia amphilecti</name>
    <dbReference type="NCBI Taxonomy" id="1055104"/>
    <lineage>
        <taxon>Bacteria</taxon>
        <taxon>Pseudomonadati</taxon>
        <taxon>Pseudomonadota</taxon>
        <taxon>Gammaproteobacteria</taxon>
        <taxon>Oceanospirillales</taxon>
        <taxon>Halomonadaceae</taxon>
        <taxon>Cobetia</taxon>
    </lineage>
</organism>
<keyword evidence="2" id="KW-0813">Transport</keyword>
<comment type="similarity">
    <text evidence="1 7">Belongs to the thioredoxin family.</text>
</comment>
<keyword evidence="5 9" id="KW-0676">Redox-active center</keyword>
<evidence type="ECO:0000256" key="5">
    <source>
        <dbReference type="ARBA" id="ARBA00023284"/>
    </source>
</evidence>
<dbReference type="InterPro" id="IPR017937">
    <property type="entry name" value="Thioredoxin_CS"/>
</dbReference>
<keyword evidence="4 9" id="KW-1015">Disulfide bond</keyword>
<dbReference type="GO" id="GO:0045454">
    <property type="term" value="P:cell redox homeostasis"/>
    <property type="evidence" value="ECO:0007669"/>
    <property type="project" value="TreeGrafter"/>
</dbReference>
<protein>
    <recommendedName>
        <fullName evidence="6 7">Thioredoxin</fullName>
    </recommendedName>
</protein>
<evidence type="ECO:0000259" key="10">
    <source>
        <dbReference type="PROSITE" id="PS51352"/>
    </source>
</evidence>
<dbReference type="RefSeq" id="WP_043332999.1">
    <property type="nucleotide sequence ID" value="NZ_CANLSP010000006.1"/>
</dbReference>
<dbReference type="NCBIfam" id="TIGR01068">
    <property type="entry name" value="thioredoxin"/>
    <property type="match status" value="1"/>
</dbReference>
<dbReference type="InterPro" id="IPR036249">
    <property type="entry name" value="Thioredoxin-like_sf"/>
</dbReference>
<feature type="active site" description="Nucleophile" evidence="8">
    <location>
        <position position="36"/>
    </location>
</feature>
<evidence type="ECO:0000256" key="7">
    <source>
        <dbReference type="PIRNR" id="PIRNR000077"/>
    </source>
</evidence>
<feature type="active site" description="Nucleophile" evidence="8">
    <location>
        <position position="33"/>
    </location>
</feature>
<dbReference type="GeneID" id="97327753"/>
<dbReference type="InterPro" id="IPR013766">
    <property type="entry name" value="Thioredoxin_domain"/>
</dbReference>
<evidence type="ECO:0000256" key="1">
    <source>
        <dbReference type="ARBA" id="ARBA00008987"/>
    </source>
</evidence>
<accession>A0AAP4WX79</accession>
<evidence type="ECO:0000256" key="4">
    <source>
        <dbReference type="ARBA" id="ARBA00023157"/>
    </source>
</evidence>
<proteinExistence type="inferred from homology"/>
<dbReference type="PROSITE" id="PS51352">
    <property type="entry name" value="THIOREDOXIN_2"/>
    <property type="match status" value="1"/>
</dbReference>
<dbReference type="GO" id="GO:0015035">
    <property type="term" value="F:protein-disulfide reductase activity"/>
    <property type="evidence" value="ECO:0007669"/>
    <property type="project" value="UniProtKB-UniRule"/>
</dbReference>
<dbReference type="Pfam" id="PF00085">
    <property type="entry name" value="Thioredoxin"/>
    <property type="match status" value="1"/>
</dbReference>
<evidence type="ECO:0000256" key="2">
    <source>
        <dbReference type="ARBA" id="ARBA00022448"/>
    </source>
</evidence>
<dbReference type="CDD" id="cd02947">
    <property type="entry name" value="TRX_family"/>
    <property type="match status" value="1"/>
</dbReference>
<evidence type="ECO:0000256" key="3">
    <source>
        <dbReference type="ARBA" id="ARBA00022982"/>
    </source>
</evidence>
<gene>
    <name evidence="11" type="primary">trxA</name>
    <name evidence="11" type="ORF">Q4535_07490</name>
</gene>
<feature type="site" description="Contributes to redox potential value" evidence="8">
    <location>
        <position position="34"/>
    </location>
</feature>
<dbReference type="PANTHER" id="PTHR45663">
    <property type="entry name" value="GEO12009P1"/>
    <property type="match status" value="1"/>
</dbReference>
<dbReference type="PIRSF" id="PIRSF000077">
    <property type="entry name" value="Thioredoxin"/>
    <property type="match status" value="1"/>
</dbReference>
<dbReference type="PROSITE" id="PS00194">
    <property type="entry name" value="THIOREDOXIN_1"/>
    <property type="match status" value="1"/>
</dbReference>
<dbReference type="PRINTS" id="PR00421">
    <property type="entry name" value="THIOREDOXIN"/>
</dbReference>
<evidence type="ECO:0000313" key="12">
    <source>
        <dbReference type="Proteomes" id="UP001170481"/>
    </source>
</evidence>
<name>A0AAP4WX79_9GAMM</name>
<dbReference type="FunFam" id="3.40.30.10:FF:000001">
    <property type="entry name" value="Thioredoxin"/>
    <property type="match status" value="1"/>
</dbReference>
<keyword evidence="3" id="KW-0249">Electron transport</keyword>
<feature type="domain" description="Thioredoxin" evidence="10">
    <location>
        <begin position="1"/>
        <end position="108"/>
    </location>
</feature>